<comment type="caution">
    <text evidence="4">The sequence shown here is derived from an EMBL/GenBank/DDBJ whole genome shotgun (WGS) entry which is preliminary data.</text>
</comment>
<feature type="compositionally biased region" description="Polar residues" evidence="2">
    <location>
        <begin position="10"/>
        <end position="19"/>
    </location>
</feature>
<feature type="compositionally biased region" description="Low complexity" evidence="2">
    <location>
        <begin position="175"/>
        <end position="187"/>
    </location>
</feature>
<feature type="domain" description="DUF7653" evidence="3">
    <location>
        <begin position="644"/>
        <end position="768"/>
    </location>
</feature>
<evidence type="ECO:0000256" key="1">
    <source>
        <dbReference type="SAM" id="Coils"/>
    </source>
</evidence>
<dbReference type="PANTHER" id="PTHR47491">
    <property type="entry name" value="CAP-GLY DOMAIN LINKER"/>
    <property type="match status" value="1"/>
</dbReference>
<evidence type="ECO:0000313" key="4">
    <source>
        <dbReference type="EMBL" id="KAJ7976242.1"/>
    </source>
</evidence>
<dbReference type="InterPro" id="IPR056070">
    <property type="entry name" value="DUF7653"/>
</dbReference>
<evidence type="ECO:0000256" key="2">
    <source>
        <dbReference type="SAM" id="MobiDB-lite"/>
    </source>
</evidence>
<feature type="coiled-coil region" evidence="1">
    <location>
        <begin position="642"/>
        <end position="669"/>
    </location>
</feature>
<dbReference type="Pfam" id="PF24670">
    <property type="entry name" value="DUF7653"/>
    <property type="match status" value="1"/>
</dbReference>
<feature type="region of interest" description="Disordered" evidence="2">
    <location>
        <begin position="94"/>
        <end position="144"/>
    </location>
</feature>
<keyword evidence="5" id="KW-1185">Reference proteome</keyword>
<evidence type="ECO:0000259" key="3">
    <source>
        <dbReference type="Pfam" id="PF24670"/>
    </source>
</evidence>
<organism evidence="4 5">
    <name type="scientific">Quillaja saponaria</name>
    <name type="common">Soap bark tree</name>
    <dbReference type="NCBI Taxonomy" id="32244"/>
    <lineage>
        <taxon>Eukaryota</taxon>
        <taxon>Viridiplantae</taxon>
        <taxon>Streptophyta</taxon>
        <taxon>Embryophyta</taxon>
        <taxon>Tracheophyta</taxon>
        <taxon>Spermatophyta</taxon>
        <taxon>Magnoliopsida</taxon>
        <taxon>eudicotyledons</taxon>
        <taxon>Gunneridae</taxon>
        <taxon>Pentapetalae</taxon>
        <taxon>rosids</taxon>
        <taxon>fabids</taxon>
        <taxon>Fabales</taxon>
        <taxon>Quillajaceae</taxon>
        <taxon>Quillaja</taxon>
    </lineage>
</organism>
<feature type="compositionally biased region" description="Basic and acidic residues" evidence="2">
    <location>
        <begin position="190"/>
        <end position="202"/>
    </location>
</feature>
<feature type="compositionally biased region" description="Polar residues" evidence="2">
    <location>
        <begin position="131"/>
        <end position="143"/>
    </location>
</feature>
<feature type="region of interest" description="Disordered" evidence="2">
    <location>
        <begin position="160"/>
        <end position="244"/>
    </location>
</feature>
<dbReference type="Proteomes" id="UP001163823">
    <property type="component" value="Chromosome 3"/>
</dbReference>
<feature type="coiled-coil region" evidence="1">
    <location>
        <begin position="843"/>
        <end position="884"/>
    </location>
</feature>
<keyword evidence="1" id="KW-0175">Coiled coil</keyword>
<sequence>MKKLFFFRPSMSSNGNNDSVPPRSMDKKFYGMNSPESGHNCQAGGKSENKFRSPRGMFSKSWKPISDSQSSSTCPGLRRSRSLSSAAFPGVENGLINLSDQSRQPRVKDQTRSPSSSISSDPQYKFEHSSRCSTPNSERQYNPTRIEDCCSQNARQLERPGSAFSSRAHNDLSGNSSTSSSNISSTIVDRYIDGEQQQEKGRARNSSQKNYTENGNFGNRLPPKIQYTAPNSPADGGAKHKPRAHSFREVKGTHLCFSSRDWAENGFGHESPRRHAKNVIEKLSQSRPFPKSHLHDFDLDPTTVEDIYSRSLNGCFESDSGEVAQINYSVDEPFEITNGYHGVDNLRFQTQNVLHGGNYDGLSYDEIDENVDAELERRSKEAEERVMLLSGELEQERFFRDTGFDMPTMIHKIRNLLEERISSECEVLRLLQSRIAERGSAKEELECAKADFESRTRRLEKEKIELQSGLEKELDRRSSDWSLKLDKYQFEEQRLRERVRELAEQNVSLQREVSSFNEMEAESRSIITHSEQQLKEMISKMNEVREENQDLHKQISEVQDKYKMEKENRDRLQRNYEEKEKECKELHKSISRLIRTCSEQQKTINGLREGFSEELQKNQSVEKIDKHLVKLQMEQMRLTGVELMLRRELENYEVKVDSLRLENINLLKDNGKENVAATFKLDKELVMRVCCLQNQGVTMLNESIHLCSKLLEFIKGKAGRQQGLEVIENGLDGQFVIESDVRIQGLKRGVDGLTRSLQMMSSLLHEKSSQMASEFQSQCGDADKIAKLNYQSSEDIIRNELKAESLLTSLLREKLYSKELEVEQLQAELATAVRGNDILRCEVQNALDKLSCVTNNLKDLELEISKKDENINRLQSDLQESRKESTIMRGILPKVSEERDLIWEEVKQYSEKNKLLNSEVYALKKKIDILDEDILLKEGQITILKDSLGKKPFDLLASPDSMHEFLLD</sequence>
<dbReference type="EMBL" id="JARAOO010000003">
    <property type="protein sequence ID" value="KAJ7976242.1"/>
    <property type="molecule type" value="Genomic_DNA"/>
</dbReference>
<proteinExistence type="predicted"/>
<dbReference type="KEGG" id="qsa:O6P43_006051"/>
<evidence type="ECO:0000313" key="5">
    <source>
        <dbReference type="Proteomes" id="UP001163823"/>
    </source>
</evidence>
<gene>
    <name evidence="4" type="ORF">O6P43_006051</name>
</gene>
<feature type="compositionally biased region" description="Polar residues" evidence="2">
    <location>
        <begin position="204"/>
        <end position="217"/>
    </location>
</feature>
<feature type="coiled-coil region" evidence="1">
    <location>
        <begin position="442"/>
        <end position="596"/>
    </location>
</feature>
<name>A0AAD7Q7F6_QUISA</name>
<reference evidence="4" key="1">
    <citation type="journal article" date="2023" name="Science">
        <title>Elucidation of the pathway for biosynthesis of saponin adjuvants from the soapbark tree.</title>
        <authorList>
            <person name="Reed J."/>
            <person name="Orme A."/>
            <person name="El-Demerdash A."/>
            <person name="Owen C."/>
            <person name="Martin L.B.B."/>
            <person name="Misra R.C."/>
            <person name="Kikuchi S."/>
            <person name="Rejzek M."/>
            <person name="Martin A.C."/>
            <person name="Harkess A."/>
            <person name="Leebens-Mack J."/>
            <person name="Louveau T."/>
            <person name="Stephenson M.J."/>
            <person name="Osbourn A."/>
        </authorList>
    </citation>
    <scope>NUCLEOTIDE SEQUENCE</scope>
    <source>
        <strain evidence="4">S10</strain>
    </source>
</reference>
<protein>
    <submittedName>
        <fullName evidence="4">Golgin subfamily B member 1 isoform X1</fullName>
    </submittedName>
</protein>
<dbReference type="AlphaFoldDB" id="A0AAD7Q7F6"/>
<accession>A0AAD7Q7F6</accession>
<dbReference type="PANTHER" id="PTHR47491:SF5">
    <property type="entry name" value="CAP-GLY DOMAIN LINKER"/>
    <property type="match status" value="1"/>
</dbReference>
<feature type="region of interest" description="Disordered" evidence="2">
    <location>
        <begin position="8"/>
        <end position="81"/>
    </location>
</feature>